<protein>
    <submittedName>
        <fullName evidence="2">Uncharacterized protein</fullName>
    </submittedName>
</protein>
<evidence type="ECO:0000313" key="3">
    <source>
        <dbReference type="Proteomes" id="UP000054985"/>
    </source>
</evidence>
<dbReference type="EMBL" id="LNYN01000001">
    <property type="protein sequence ID" value="KTD39655.1"/>
    <property type="molecule type" value="Genomic_DNA"/>
</dbReference>
<dbReference type="AlphaFoldDB" id="A0A378LNZ6"/>
<sequence length="436" mass="49868">MQDNLILLPHDPSILIQDLSQKIHYLNIMKNLMEHSLIAINQFQNQNLKRFDAQVGDTLCQIRAYKILCLATQDCEKISLDLNQLNSRIHQVIPIITAHQVELERYLATPKNQRPDWIRASIPLQGLFSQCDSLVPLSDDALFIVLSHLLCHFHKVDEEHIPMSVDVRHVASEWNLSQGYAKKLTHYFQKTLANASCSFMFQMLSELPKLNQLQSIFPLLHRAGDEGRMVLPCHAVTEIIVRHMIQSEAHAVLVMKINTPQKQQIMTFHFKGNPNLNEFVMVSDTFILDDLPCMVFYGVAEHQESPNYQRMRNAIQHMGLSHIVLTNNAAHPQYSGSALAAFRENPYATLLIENTQLCSIETAQIMQLSEQLKDLQLKAHLWGLTQSNASTFFLKHIFCSTMDEYPHSVLKKMPGTAIERIRPHIQVLPEASLRMA</sequence>
<gene>
    <name evidence="1" type="ORF">Lmor_0021</name>
    <name evidence="2" type="ORF">NCTC12239_03240</name>
</gene>
<organism evidence="2 4">
    <name type="scientific">Legionella moravica</name>
    <dbReference type="NCBI Taxonomy" id="39962"/>
    <lineage>
        <taxon>Bacteria</taxon>
        <taxon>Pseudomonadati</taxon>
        <taxon>Pseudomonadota</taxon>
        <taxon>Gammaproteobacteria</taxon>
        <taxon>Legionellales</taxon>
        <taxon>Legionellaceae</taxon>
        <taxon>Legionella</taxon>
    </lineage>
</organism>
<evidence type="ECO:0000313" key="1">
    <source>
        <dbReference type="EMBL" id="KTD39655.1"/>
    </source>
</evidence>
<keyword evidence="3" id="KW-1185">Reference proteome</keyword>
<evidence type="ECO:0000313" key="2">
    <source>
        <dbReference type="EMBL" id="STY27562.1"/>
    </source>
</evidence>
<dbReference type="Proteomes" id="UP000054985">
    <property type="component" value="Unassembled WGS sequence"/>
</dbReference>
<evidence type="ECO:0000313" key="4">
    <source>
        <dbReference type="Proteomes" id="UP000254040"/>
    </source>
</evidence>
<dbReference type="EMBL" id="UGOG01000002">
    <property type="protein sequence ID" value="STY27562.1"/>
    <property type="molecule type" value="Genomic_DNA"/>
</dbReference>
<dbReference type="RefSeq" id="WP_028383848.1">
    <property type="nucleotide sequence ID" value="NZ_CAAAJG010000015.1"/>
</dbReference>
<dbReference type="Proteomes" id="UP000254040">
    <property type="component" value="Unassembled WGS sequence"/>
</dbReference>
<accession>A0A378LNZ6</accession>
<proteinExistence type="predicted"/>
<dbReference type="STRING" id="39962.Lmor_0021"/>
<dbReference type="OrthoDB" id="5631934at2"/>
<reference evidence="2 4" key="2">
    <citation type="submission" date="2018-06" db="EMBL/GenBank/DDBJ databases">
        <authorList>
            <consortium name="Pathogen Informatics"/>
            <person name="Doyle S."/>
        </authorList>
    </citation>
    <scope>NUCLEOTIDE SEQUENCE [LARGE SCALE GENOMIC DNA]</scope>
    <source>
        <strain evidence="2 4">NCTC12239</strain>
    </source>
</reference>
<reference evidence="1 3" key="1">
    <citation type="submission" date="2015-11" db="EMBL/GenBank/DDBJ databases">
        <title>Genomic analysis of 38 Legionella species identifies large and diverse effector repertoires.</title>
        <authorList>
            <person name="Burstein D."/>
            <person name="Amaro F."/>
            <person name="Zusman T."/>
            <person name="Lifshitz Z."/>
            <person name="Cohen O."/>
            <person name="Gilbert J.A."/>
            <person name="Pupko T."/>
            <person name="Shuman H.A."/>
            <person name="Segal G."/>
        </authorList>
    </citation>
    <scope>NUCLEOTIDE SEQUENCE [LARGE SCALE GENOMIC DNA]</scope>
    <source>
        <strain evidence="1 3">ATCC 43877</strain>
    </source>
</reference>
<name>A0A378LNZ6_9GAMM</name>